<dbReference type="Gene3D" id="1.10.10.10">
    <property type="entry name" value="Winged helix-like DNA-binding domain superfamily/Winged helix DNA-binding domain"/>
    <property type="match status" value="1"/>
</dbReference>
<organism evidence="2 3">
    <name type="scientific">Paludisphaera mucosa</name>
    <dbReference type="NCBI Taxonomy" id="3030827"/>
    <lineage>
        <taxon>Bacteria</taxon>
        <taxon>Pseudomonadati</taxon>
        <taxon>Planctomycetota</taxon>
        <taxon>Planctomycetia</taxon>
        <taxon>Isosphaerales</taxon>
        <taxon>Isosphaeraceae</taxon>
        <taxon>Paludisphaera</taxon>
    </lineage>
</organism>
<evidence type="ECO:0000313" key="2">
    <source>
        <dbReference type="EMBL" id="MDG3006636.1"/>
    </source>
</evidence>
<reference evidence="2 3" key="1">
    <citation type="submission" date="2023-03" db="EMBL/GenBank/DDBJ databases">
        <title>Paludisphaera mucosa sp. nov. a novel planctomycete from northern fen.</title>
        <authorList>
            <person name="Ivanova A."/>
        </authorList>
    </citation>
    <scope>NUCLEOTIDE SEQUENCE [LARGE SCALE GENOMIC DNA]</scope>
    <source>
        <strain evidence="2 3">Pla2</strain>
    </source>
</reference>
<comment type="caution">
    <text evidence="2">The sequence shown here is derived from an EMBL/GenBank/DDBJ whole genome shotgun (WGS) entry which is preliminary data.</text>
</comment>
<dbReference type="SUPFAM" id="SSF46785">
    <property type="entry name" value="Winged helix' DNA-binding domain"/>
    <property type="match status" value="1"/>
</dbReference>
<dbReference type="PANTHER" id="PTHR33169:SF14">
    <property type="entry name" value="TRANSCRIPTIONAL REGULATOR RV3488"/>
    <property type="match status" value="1"/>
</dbReference>
<dbReference type="InterPro" id="IPR052509">
    <property type="entry name" value="Metal_resp_DNA-bind_regulator"/>
</dbReference>
<gene>
    <name evidence="2" type="ORF">PZE19_22930</name>
</gene>
<dbReference type="InterPro" id="IPR036388">
    <property type="entry name" value="WH-like_DNA-bd_sf"/>
</dbReference>
<accession>A0ABT6FGD1</accession>
<sequence>MGAIDGDKLRGHLETMILSNLEQGEAHGLEILRRLEEAGCGLLRLKEGSLYPALYRLEADGEVEAVWEVESHGRRGARRRIYRLTAKGRGKLADGRAEWGQFVRILGGILGAPA</sequence>
<dbReference type="PANTHER" id="PTHR33169">
    <property type="entry name" value="PADR-FAMILY TRANSCRIPTIONAL REGULATOR"/>
    <property type="match status" value="1"/>
</dbReference>
<dbReference type="EMBL" id="JARRAG010000002">
    <property type="protein sequence ID" value="MDG3006636.1"/>
    <property type="molecule type" value="Genomic_DNA"/>
</dbReference>
<keyword evidence="3" id="KW-1185">Reference proteome</keyword>
<feature type="domain" description="Transcription regulator PadR N-terminal" evidence="1">
    <location>
        <begin position="17"/>
        <end position="93"/>
    </location>
</feature>
<proteinExistence type="predicted"/>
<name>A0ABT6FGD1_9BACT</name>
<dbReference type="Pfam" id="PF03551">
    <property type="entry name" value="PadR"/>
    <property type="match status" value="1"/>
</dbReference>
<dbReference type="RefSeq" id="WP_277862930.1">
    <property type="nucleotide sequence ID" value="NZ_JARRAG010000002.1"/>
</dbReference>
<evidence type="ECO:0000259" key="1">
    <source>
        <dbReference type="Pfam" id="PF03551"/>
    </source>
</evidence>
<dbReference type="InterPro" id="IPR005149">
    <property type="entry name" value="Tscrpt_reg_PadR_N"/>
</dbReference>
<dbReference type="Proteomes" id="UP001216907">
    <property type="component" value="Unassembled WGS sequence"/>
</dbReference>
<evidence type="ECO:0000313" key="3">
    <source>
        <dbReference type="Proteomes" id="UP001216907"/>
    </source>
</evidence>
<dbReference type="InterPro" id="IPR036390">
    <property type="entry name" value="WH_DNA-bd_sf"/>
</dbReference>
<protein>
    <submittedName>
        <fullName evidence="2">Helix-turn-helix transcriptional regulator</fullName>
    </submittedName>
</protein>